<dbReference type="InterPro" id="IPR010316">
    <property type="entry name" value="AlkA_N"/>
</dbReference>
<keyword evidence="1" id="KW-0227">DNA damage</keyword>
<keyword evidence="2" id="KW-0234">DNA repair</keyword>
<dbReference type="SUPFAM" id="SSF55945">
    <property type="entry name" value="TATA-box binding protein-like"/>
    <property type="match status" value="1"/>
</dbReference>
<dbReference type="GO" id="GO:0032993">
    <property type="term" value="C:protein-DNA complex"/>
    <property type="evidence" value="ECO:0007669"/>
    <property type="project" value="TreeGrafter"/>
</dbReference>
<evidence type="ECO:0000256" key="2">
    <source>
        <dbReference type="ARBA" id="ARBA00023204"/>
    </source>
</evidence>
<comment type="caution">
    <text evidence="4">The sequence shown here is derived from an EMBL/GenBank/DDBJ whole genome shotgun (WGS) entry which is preliminary data.</text>
</comment>
<evidence type="ECO:0000313" key="4">
    <source>
        <dbReference type="EMBL" id="NEN75448.1"/>
    </source>
</evidence>
<evidence type="ECO:0000259" key="3">
    <source>
        <dbReference type="SMART" id="SM01009"/>
    </source>
</evidence>
<dbReference type="GO" id="GO:0005737">
    <property type="term" value="C:cytoplasm"/>
    <property type="evidence" value="ECO:0007669"/>
    <property type="project" value="TreeGrafter"/>
</dbReference>
<proteinExistence type="predicted"/>
<sequence length="275" mass="31860">MNKKKISHLNTKNDEIHIKIPYQLSYDWDYFLSFQSKRLIHSVESIDGITYSRNIIFNDIYGKFRIFPDNKGFNIFLSKNFLPVLPEILRQISSMFDLNSNIALIENHLSSAYPSLMIKKGFHIPGVFCPFEAGVRAICGQQVSVAAATNLLNQFTNLFLRVDQYGNTYFPLPSDICKDKLSKLSTMNAKRDTLYLFAQWCLEHDIKEDIDELIAVKGIGKWTINYIKLRAFNHSDIWMGGDLGIKKVIKDFVSFDENKAIPWRSYLTIQLWSHL</sequence>
<keyword evidence="5" id="KW-1185">Reference proteome</keyword>
<reference evidence="4 5" key="1">
    <citation type="submission" date="2020-02" db="EMBL/GenBank/DDBJ databases">
        <title>Pelistega sp. NLN82 were isolated from wild rodents of the Hainan Island.</title>
        <authorList>
            <person name="Niu N."/>
            <person name="Zhou J."/>
        </authorList>
    </citation>
    <scope>NUCLEOTIDE SEQUENCE [LARGE SCALE GENOMIC DNA]</scope>
    <source>
        <strain evidence="4 5">NLN82</strain>
    </source>
</reference>
<organism evidence="4 5">
    <name type="scientific">Pelistega ratti</name>
    <dbReference type="NCBI Taxonomy" id="2652177"/>
    <lineage>
        <taxon>Bacteria</taxon>
        <taxon>Pseudomonadati</taxon>
        <taxon>Pseudomonadota</taxon>
        <taxon>Betaproteobacteria</taxon>
        <taxon>Burkholderiales</taxon>
        <taxon>Alcaligenaceae</taxon>
        <taxon>Pelistega</taxon>
    </lineage>
</organism>
<accession>A0A6L9Y6M7</accession>
<dbReference type="GO" id="GO:0006307">
    <property type="term" value="P:DNA alkylation repair"/>
    <property type="evidence" value="ECO:0007669"/>
    <property type="project" value="TreeGrafter"/>
</dbReference>
<name>A0A6L9Y6M7_9BURK</name>
<evidence type="ECO:0000313" key="5">
    <source>
        <dbReference type="Proteomes" id="UP000477651"/>
    </source>
</evidence>
<dbReference type="PANTHER" id="PTHR43003:SF13">
    <property type="entry name" value="DNA-3-METHYLADENINE GLYCOSYLASE 2"/>
    <property type="match status" value="1"/>
</dbReference>
<gene>
    <name evidence="4" type="ORF">F9B74_03785</name>
</gene>
<dbReference type="Gene3D" id="1.10.340.30">
    <property type="entry name" value="Hypothetical protein, domain 2"/>
    <property type="match status" value="1"/>
</dbReference>
<dbReference type="GO" id="GO:0043916">
    <property type="term" value="F:DNA-7-methylguanine glycosylase activity"/>
    <property type="evidence" value="ECO:0007669"/>
    <property type="project" value="TreeGrafter"/>
</dbReference>
<dbReference type="Gene3D" id="3.30.310.20">
    <property type="entry name" value="DNA-3-methyladenine glycosylase AlkA, N-terminal domain"/>
    <property type="match status" value="1"/>
</dbReference>
<dbReference type="AlphaFoldDB" id="A0A6L9Y6M7"/>
<dbReference type="GO" id="GO:0032131">
    <property type="term" value="F:alkylated DNA binding"/>
    <property type="evidence" value="ECO:0007669"/>
    <property type="project" value="TreeGrafter"/>
</dbReference>
<dbReference type="SMART" id="SM01009">
    <property type="entry name" value="AlkA_N"/>
    <property type="match status" value="1"/>
</dbReference>
<dbReference type="GO" id="GO:0008725">
    <property type="term" value="F:DNA-3-methyladenine glycosylase activity"/>
    <property type="evidence" value="ECO:0007669"/>
    <property type="project" value="TreeGrafter"/>
</dbReference>
<dbReference type="RefSeq" id="WP_163764114.1">
    <property type="nucleotide sequence ID" value="NZ_JAAGYR010000005.1"/>
</dbReference>
<dbReference type="InterPro" id="IPR051912">
    <property type="entry name" value="Alkylbase_DNA_Glycosylase/TA"/>
</dbReference>
<dbReference type="GO" id="GO:0006285">
    <property type="term" value="P:base-excision repair, AP site formation"/>
    <property type="evidence" value="ECO:0007669"/>
    <property type="project" value="TreeGrafter"/>
</dbReference>
<dbReference type="EMBL" id="JAAGYR010000005">
    <property type="protein sequence ID" value="NEN75448.1"/>
    <property type="molecule type" value="Genomic_DNA"/>
</dbReference>
<evidence type="ECO:0000256" key="1">
    <source>
        <dbReference type="ARBA" id="ARBA00022763"/>
    </source>
</evidence>
<dbReference type="InterPro" id="IPR037046">
    <property type="entry name" value="AlkA_N_sf"/>
</dbReference>
<dbReference type="Proteomes" id="UP000477651">
    <property type="component" value="Unassembled WGS sequence"/>
</dbReference>
<dbReference type="Pfam" id="PF06029">
    <property type="entry name" value="AlkA_N"/>
    <property type="match status" value="1"/>
</dbReference>
<protein>
    <submittedName>
        <fullName evidence="4">DNA-3-methyladenine glycosylase 2 family protein</fullName>
    </submittedName>
</protein>
<feature type="domain" description="DNA-3-methyladenine glycosylase AlkA N-terminal" evidence="3">
    <location>
        <begin position="17"/>
        <end position="129"/>
    </location>
</feature>
<dbReference type="SUPFAM" id="SSF48150">
    <property type="entry name" value="DNA-glycosylase"/>
    <property type="match status" value="1"/>
</dbReference>
<dbReference type="PANTHER" id="PTHR43003">
    <property type="entry name" value="DNA-3-METHYLADENINE GLYCOSYLASE"/>
    <property type="match status" value="1"/>
</dbReference>
<dbReference type="InterPro" id="IPR011257">
    <property type="entry name" value="DNA_glycosylase"/>
</dbReference>